<feature type="compositionally biased region" description="Low complexity" evidence="1">
    <location>
        <begin position="472"/>
        <end position="485"/>
    </location>
</feature>
<evidence type="ECO:0000313" key="3">
    <source>
        <dbReference type="Proteomes" id="UP000001861"/>
    </source>
</evidence>
<feature type="compositionally biased region" description="Basic and acidic residues" evidence="1">
    <location>
        <begin position="362"/>
        <end position="383"/>
    </location>
</feature>
<sequence length="1333" mass="138573">MTPAAVTSEPEVIEDAPVSEEISPTEVAGPSPDNDLSVTAAKPEHNDDETQEPVPVAEFAQEVTDSGDAEEAATPVVDASTDIHHPAVESQDDLPADGLPEPPAEPVEGSREEEEPASSSANMEDVVEEQPAASTGNEPAVTTDLEIAEDAPQDPTLPEEATEEEPPSEVVAVAEEAPGEDVIDAVEAQPSSIEEPKLPVDDMDQDVIVEPTAEPEANEQPPIDVDDGSETKEESAVPDEPHVKDASDAVEEESLAPAPLVETEPTTAEEPEVPAEEPQSTDSVEPKDSPVATVSELPISHAPEPDLPPVETIDDRSTTTQPVDSTPNAEAVHDTQTDREAITSVEEEPAGVTDEPVVVEEPSEHDSSDPHPNEDANDVKDAPLVEETLTTPAEEPSQDPSPSLDQVSEDPAPVELSLEIDSQPTNDSDQEPSEQISTGDETAVVEYTEDPSQLPEPAVEIGQGDDVEVIQDAPAPADEAVVEAPTSEADAQDKASIPHTNSNEADAEPLTASSKEDEQEAPPTGDQSPPQSEEPDDEATPIPVSRDDTVEIVHDIVEVDKITTPPAILEAAEPAMSPGDGADGGAEPVESVAEEETAVDERNAEPASTEDVETVNEQVEPETAIEVPVDTVSEVPGADEVSTAPEPAPEVEAVDDVNGTVSSNPIEGKDEVAHDDQDSTPTVSAEGQDELADIRADVVEPPSESQPDDPIDATVLSEAAETTEDAHATKPFAPEANATQESDSRASVEDQAPTGNLDEPTPEGEESETPAMDTSSVPAEADETKDGDQPVTEEVPSSTGAAEPRVEQDESSAEIAEPIASAPPADSSAPTDFDSTLTDEAVPEHPEAPTEVSLHIDSTGLPDNPELEVVAKDEPEAIPLEGAPPAMEAETQTDIATEESLGEEGLAVTESVIEGASPDTAAALPVADPAVEGTDAAPSAPQTPAAEVATPPIAEAEEPTASAPTATDEVLEVPSEPNAVEMRDKVQQDEDPAQDPVEQVQETPQPPSDEQEPQAQTLDEAPVKDDVTRINDGINGSAGEDVVELSTEPSVTTSHSEPQPMSDVPSSPVVIASATQRIEPLNLGPDDGPVDLEPVPVADAPVLPPPTSASAAFPDLSQHSMYETVPVTVLSPQEELASLDLPEGRDSPDAETSNANVPTKETDPALTSSLASAVDLPTAIEQLVEAGLTPSAEALLGAVQESLRGKIKEEDKPTSPPGAPAEAQAIPETVEADAEGQEPSKVIPKHVAEASTESDATLVSGPPSDAGHSREPTVMEDEPSESQADVKAVLQESLVPVEKLDNESTPLPSSEENGEVKSTAEPSTSATEATNSA</sequence>
<feature type="compositionally biased region" description="Basic and acidic residues" evidence="1">
    <location>
        <begin position="229"/>
        <end position="247"/>
    </location>
</feature>
<feature type="compositionally biased region" description="Basic and acidic residues" evidence="1">
    <location>
        <begin position="667"/>
        <end position="677"/>
    </location>
</feature>
<feature type="compositionally biased region" description="Polar residues" evidence="1">
    <location>
        <begin position="318"/>
        <end position="328"/>
    </location>
</feature>
<dbReference type="VEuPathDB" id="FungiDB:CC1G_15347"/>
<dbReference type="HOGENOM" id="CLU_258926_0_0_1"/>
<feature type="compositionally biased region" description="Polar residues" evidence="1">
    <location>
        <begin position="1150"/>
        <end position="1170"/>
    </location>
</feature>
<dbReference type="OMA" id="PHAFNSD"/>
<feature type="compositionally biased region" description="Low complexity" evidence="1">
    <location>
        <begin position="943"/>
        <end position="968"/>
    </location>
</feature>
<feature type="compositionally biased region" description="Polar residues" evidence="1">
    <location>
        <begin position="1047"/>
        <end position="1059"/>
    </location>
</feature>
<feature type="compositionally biased region" description="Low complexity" evidence="1">
    <location>
        <begin position="1091"/>
        <end position="1101"/>
    </location>
</feature>
<reference evidence="2 3" key="1">
    <citation type="journal article" date="2010" name="Proc. Natl. Acad. Sci. U.S.A.">
        <title>Insights into evolution of multicellular fungi from the assembled chromosomes of the mushroom Coprinopsis cinerea (Coprinus cinereus).</title>
        <authorList>
            <person name="Stajich J.E."/>
            <person name="Wilke S.K."/>
            <person name="Ahren D."/>
            <person name="Au C.H."/>
            <person name="Birren B.W."/>
            <person name="Borodovsky M."/>
            <person name="Burns C."/>
            <person name="Canback B."/>
            <person name="Casselton L.A."/>
            <person name="Cheng C.K."/>
            <person name="Deng J."/>
            <person name="Dietrich F.S."/>
            <person name="Fargo D.C."/>
            <person name="Farman M.L."/>
            <person name="Gathman A.C."/>
            <person name="Goldberg J."/>
            <person name="Guigo R."/>
            <person name="Hoegger P.J."/>
            <person name="Hooker J.B."/>
            <person name="Huggins A."/>
            <person name="James T.Y."/>
            <person name="Kamada T."/>
            <person name="Kilaru S."/>
            <person name="Kodira C."/>
            <person name="Kues U."/>
            <person name="Kupfer D."/>
            <person name="Kwan H.S."/>
            <person name="Lomsadze A."/>
            <person name="Li W."/>
            <person name="Lilly W.W."/>
            <person name="Ma L.J."/>
            <person name="Mackey A.J."/>
            <person name="Manning G."/>
            <person name="Martin F."/>
            <person name="Muraguchi H."/>
            <person name="Natvig D.O."/>
            <person name="Palmerini H."/>
            <person name="Ramesh M.A."/>
            <person name="Rehmeyer C.J."/>
            <person name="Roe B.A."/>
            <person name="Shenoy N."/>
            <person name="Stanke M."/>
            <person name="Ter-Hovhannisyan V."/>
            <person name="Tunlid A."/>
            <person name="Velagapudi R."/>
            <person name="Vision T.J."/>
            <person name="Zeng Q."/>
            <person name="Zolan M.E."/>
            <person name="Pukkila P.J."/>
        </authorList>
    </citation>
    <scope>NUCLEOTIDE SEQUENCE [LARGE SCALE GENOMIC DNA]</scope>
    <source>
        <strain evidence="3">Okayama-7 / 130 / ATCC MYA-4618 / FGSC 9003</strain>
    </source>
</reference>
<name>D6RQ26_COPC7</name>
<dbReference type="InParanoid" id="D6RQ26"/>
<protein>
    <submittedName>
        <fullName evidence="2">Uncharacterized protein</fullName>
    </submittedName>
</protein>
<feature type="region of interest" description="Disordered" evidence="1">
    <location>
        <begin position="571"/>
        <end position="1066"/>
    </location>
</feature>
<feature type="compositionally biased region" description="Low complexity" evidence="1">
    <location>
        <begin position="1319"/>
        <end position="1333"/>
    </location>
</feature>
<organism evidence="2 3">
    <name type="scientific">Coprinopsis cinerea (strain Okayama-7 / 130 / ATCC MYA-4618 / FGSC 9003)</name>
    <name type="common">Inky cap fungus</name>
    <name type="synonym">Hormographiella aspergillata</name>
    <dbReference type="NCBI Taxonomy" id="240176"/>
    <lineage>
        <taxon>Eukaryota</taxon>
        <taxon>Fungi</taxon>
        <taxon>Dikarya</taxon>
        <taxon>Basidiomycota</taxon>
        <taxon>Agaricomycotina</taxon>
        <taxon>Agaricomycetes</taxon>
        <taxon>Agaricomycetidae</taxon>
        <taxon>Agaricales</taxon>
        <taxon>Agaricineae</taxon>
        <taxon>Psathyrellaceae</taxon>
        <taxon>Coprinopsis</taxon>
    </lineage>
</organism>
<dbReference type="GeneID" id="9378360"/>
<dbReference type="RefSeq" id="XP_002910440.1">
    <property type="nucleotide sequence ID" value="XM_002910394.1"/>
</dbReference>
<feature type="compositionally biased region" description="Basic and acidic residues" evidence="1">
    <location>
        <begin position="331"/>
        <end position="341"/>
    </location>
</feature>
<dbReference type="Proteomes" id="UP000001861">
    <property type="component" value="Unassembled WGS sequence"/>
</dbReference>
<evidence type="ECO:0000313" key="2">
    <source>
        <dbReference type="EMBL" id="EFI26946.1"/>
    </source>
</evidence>
<feature type="compositionally biased region" description="Low complexity" evidence="1">
    <location>
        <begin position="256"/>
        <end position="266"/>
    </location>
</feature>
<feature type="region of interest" description="Disordered" evidence="1">
    <location>
        <begin position="1205"/>
        <end position="1333"/>
    </location>
</feature>
<feature type="region of interest" description="Disordered" evidence="1">
    <location>
        <begin position="1079"/>
        <end position="1111"/>
    </location>
</feature>
<feature type="region of interest" description="Disordered" evidence="1">
    <location>
        <begin position="1133"/>
        <end position="1170"/>
    </location>
</feature>
<gene>
    <name evidence="2" type="ORF">CC1G_15347</name>
</gene>
<feature type="compositionally biased region" description="Polar residues" evidence="1">
    <location>
        <begin position="420"/>
        <end position="440"/>
    </location>
</feature>
<proteinExistence type="predicted"/>
<dbReference type="EMBL" id="AACS02000010">
    <property type="protein sequence ID" value="EFI26946.1"/>
    <property type="molecule type" value="Genomic_DNA"/>
</dbReference>
<evidence type="ECO:0000256" key="1">
    <source>
        <dbReference type="SAM" id="MobiDB-lite"/>
    </source>
</evidence>
<comment type="caution">
    <text evidence="2">The sequence shown here is derived from an EMBL/GenBank/DDBJ whole genome shotgun (WGS) entry which is preliminary data.</text>
</comment>
<dbReference type="KEGG" id="cci:CC1G_15347"/>
<feature type="compositionally biased region" description="Low complexity" evidence="1">
    <location>
        <begin position="813"/>
        <end position="830"/>
    </location>
</feature>
<dbReference type="OrthoDB" id="10682267at2759"/>
<feature type="compositionally biased region" description="Low complexity" evidence="1">
    <location>
        <begin position="994"/>
        <end position="1003"/>
    </location>
</feature>
<keyword evidence="3" id="KW-1185">Reference proteome</keyword>
<accession>D6RQ26</accession>
<feature type="region of interest" description="Disordered" evidence="1">
    <location>
        <begin position="1"/>
        <end position="552"/>
    </location>
</feature>